<dbReference type="InterPro" id="IPR010530">
    <property type="entry name" value="B12D"/>
</dbReference>
<sequence length="101" mass="11661">MVLPPTAGFLTGTVEEHVKLLFVPQLIFCFSCLQLLPQVFFICLGMSGAFVYLLRLAKGPYVTWNKTQNPEPWNKLDPTYQYKFYTVTTDYKNLKKEGPDF</sequence>
<dbReference type="PANTHER" id="PTHR14256">
    <property type="entry name" value="NADH-UBIQUINONE OXIDOREDUCTASE MLRQ SUBUNIT"/>
    <property type="match status" value="1"/>
</dbReference>
<dbReference type="Proteomes" id="UP000694523">
    <property type="component" value="Unplaced"/>
</dbReference>
<name>A0A8C6TDD3_9GOBI</name>
<keyword evidence="3" id="KW-1185">Reference proteome</keyword>
<accession>A0A8C6TDD3</accession>
<dbReference type="Pfam" id="PF06522">
    <property type="entry name" value="B12D"/>
    <property type="match status" value="1"/>
</dbReference>
<dbReference type="AlphaFoldDB" id="A0A8C6TDD3"/>
<evidence type="ECO:0000256" key="1">
    <source>
        <dbReference type="SAM" id="Phobius"/>
    </source>
</evidence>
<dbReference type="Ensembl" id="ENSNMLT00000021782.1">
    <property type="protein sequence ID" value="ENSNMLP00000019385.1"/>
    <property type="gene ID" value="ENSNMLG00000012725.1"/>
</dbReference>
<evidence type="ECO:0000313" key="2">
    <source>
        <dbReference type="Ensembl" id="ENSNMLP00000019385.1"/>
    </source>
</evidence>
<keyword evidence="1" id="KW-0472">Membrane</keyword>
<reference evidence="2" key="2">
    <citation type="submission" date="2025-09" db="UniProtKB">
        <authorList>
            <consortium name="Ensembl"/>
        </authorList>
    </citation>
    <scope>IDENTIFICATION</scope>
</reference>
<proteinExistence type="predicted"/>
<keyword evidence="1" id="KW-0812">Transmembrane</keyword>
<protein>
    <submittedName>
        <fullName evidence="2">NDUFA4 mitochondrial complex associated like 2a</fullName>
    </submittedName>
</protein>
<reference evidence="2" key="1">
    <citation type="submission" date="2025-08" db="UniProtKB">
        <authorList>
            <consortium name="Ensembl"/>
        </authorList>
    </citation>
    <scope>IDENTIFICATION</scope>
</reference>
<organism evidence="2 3">
    <name type="scientific">Neogobius melanostomus</name>
    <name type="common">round goby</name>
    <dbReference type="NCBI Taxonomy" id="47308"/>
    <lineage>
        <taxon>Eukaryota</taxon>
        <taxon>Metazoa</taxon>
        <taxon>Chordata</taxon>
        <taxon>Craniata</taxon>
        <taxon>Vertebrata</taxon>
        <taxon>Euteleostomi</taxon>
        <taxon>Actinopterygii</taxon>
        <taxon>Neopterygii</taxon>
        <taxon>Teleostei</taxon>
        <taxon>Neoteleostei</taxon>
        <taxon>Acanthomorphata</taxon>
        <taxon>Gobiaria</taxon>
        <taxon>Gobiiformes</taxon>
        <taxon>Gobioidei</taxon>
        <taxon>Gobiidae</taxon>
        <taxon>Benthophilinae</taxon>
        <taxon>Neogobiini</taxon>
        <taxon>Neogobius</taxon>
    </lineage>
</organism>
<feature type="transmembrane region" description="Helical" evidence="1">
    <location>
        <begin position="20"/>
        <end position="53"/>
    </location>
</feature>
<evidence type="ECO:0000313" key="3">
    <source>
        <dbReference type="Proteomes" id="UP000694523"/>
    </source>
</evidence>
<keyword evidence="1" id="KW-1133">Transmembrane helix</keyword>
<dbReference type="PANTHER" id="PTHR14256:SF5">
    <property type="entry name" value="NADH DEHYDROGENASE [UBIQUINONE] 1 ALPHA SUBCOMPLEX SUBUNIT 4-LIKE 2"/>
    <property type="match status" value="1"/>
</dbReference>